<comment type="cofactor">
    <cofactor evidence="1">
        <name>[4Fe-4S] cluster</name>
        <dbReference type="ChEBI" id="CHEBI:49883"/>
    </cofactor>
</comment>
<keyword evidence="10" id="KW-0408">Iron</keyword>
<dbReference type="GO" id="GO:0051539">
    <property type="term" value="F:4 iron, 4 sulfur cluster binding"/>
    <property type="evidence" value="ECO:0007669"/>
    <property type="project" value="UniProtKB-KW"/>
</dbReference>
<evidence type="ECO:0000259" key="13">
    <source>
        <dbReference type="Pfam" id="PF01568"/>
    </source>
</evidence>
<dbReference type="PANTHER" id="PTHR43598">
    <property type="entry name" value="TUNGSTEN-CONTAINING FORMYLMETHANOFURAN DEHYDROGENASE 2 SUBUNIT B"/>
    <property type="match status" value="1"/>
</dbReference>
<evidence type="ECO:0000256" key="7">
    <source>
        <dbReference type="ARBA" id="ARBA00022764"/>
    </source>
</evidence>
<evidence type="ECO:0000256" key="10">
    <source>
        <dbReference type="ARBA" id="ARBA00023004"/>
    </source>
</evidence>
<proteinExistence type="inferred from homology"/>
<dbReference type="SUPFAM" id="SSF50692">
    <property type="entry name" value="ADC-like"/>
    <property type="match status" value="1"/>
</dbReference>
<dbReference type="FunFam" id="3.40.228.10:FF:000009">
    <property type="entry name" value="Formate dehydrogenase, alpha subunit, selenocysteine-containing"/>
    <property type="match status" value="1"/>
</dbReference>
<evidence type="ECO:0000256" key="4">
    <source>
        <dbReference type="ARBA" id="ARBA00022485"/>
    </source>
</evidence>
<protein>
    <submittedName>
        <fullName evidence="14">Formate dehydrogenase-N subunit alpha</fullName>
    </submittedName>
</protein>
<keyword evidence="7" id="KW-0574">Periplasm</keyword>
<evidence type="ECO:0000256" key="6">
    <source>
        <dbReference type="ARBA" id="ARBA00022729"/>
    </source>
</evidence>
<dbReference type="GO" id="GO:0009061">
    <property type="term" value="P:anaerobic respiration"/>
    <property type="evidence" value="ECO:0007669"/>
    <property type="project" value="TreeGrafter"/>
</dbReference>
<dbReference type="STRING" id="47885.APT59_16690"/>
<keyword evidence="4" id="KW-0004">4Fe-4S</keyword>
<dbReference type="GO" id="GO:0043546">
    <property type="term" value="F:molybdopterin cofactor binding"/>
    <property type="evidence" value="ECO:0007669"/>
    <property type="project" value="InterPro"/>
</dbReference>
<evidence type="ECO:0000256" key="8">
    <source>
        <dbReference type="ARBA" id="ARBA00022933"/>
    </source>
</evidence>
<dbReference type="GO" id="GO:0042597">
    <property type="term" value="C:periplasmic space"/>
    <property type="evidence" value="ECO:0007669"/>
    <property type="project" value="UniProtKB-SubCell"/>
</dbReference>
<keyword evidence="11" id="KW-0411">Iron-sulfur</keyword>
<name>A0A2Z5AES3_9PSED</name>
<evidence type="ECO:0000256" key="3">
    <source>
        <dbReference type="ARBA" id="ARBA00010312"/>
    </source>
</evidence>
<dbReference type="AlphaFoldDB" id="A0A2Z5AES3"/>
<feature type="domain" description="Molybdopterin oxidoreductase" evidence="12">
    <location>
        <begin position="12"/>
        <end position="460"/>
    </location>
</feature>
<dbReference type="InterPro" id="IPR009010">
    <property type="entry name" value="Asp_de-COase-like_dom_sf"/>
</dbReference>
<comment type="similarity">
    <text evidence="3">Belongs to the prokaryotic molybdopterin-containing oxidoreductase family.</text>
</comment>
<keyword evidence="6" id="KW-0732">Signal</keyword>
<evidence type="ECO:0000256" key="9">
    <source>
        <dbReference type="ARBA" id="ARBA00023002"/>
    </source>
</evidence>
<dbReference type="SUPFAM" id="SSF53706">
    <property type="entry name" value="Formate dehydrogenase/DMSO reductase, domains 1-3"/>
    <property type="match status" value="1"/>
</dbReference>
<dbReference type="GO" id="GO:0030151">
    <property type="term" value="F:molybdenum ion binding"/>
    <property type="evidence" value="ECO:0007669"/>
    <property type="project" value="TreeGrafter"/>
</dbReference>
<dbReference type="FunFam" id="3.40.50.740:FF:000007">
    <property type="entry name" value="Formate dehydrogenase, alpha subunit, selenocysteine-containing"/>
    <property type="match status" value="1"/>
</dbReference>
<dbReference type="GO" id="GO:0047111">
    <property type="term" value="F:formate dehydrogenase (cytochrome-c-553) activity"/>
    <property type="evidence" value="ECO:0007669"/>
    <property type="project" value="InterPro"/>
</dbReference>
<evidence type="ECO:0000256" key="1">
    <source>
        <dbReference type="ARBA" id="ARBA00001966"/>
    </source>
</evidence>
<sequence>MAGLAPTFGRGAMTNHWSDIKNANLVLIMGGNAAEAHPCGFKWVTEAKAHNNARLIVVDPRFTRSASVADYYAPIRTGSDIAFLGGLINYLITHDKIQQEYVRNYTDAGFLVKEGFTFEDGLYNGYDAEKRTYTDKVNWGYQIGDDGFVKIDPTLQDPRCVFQLMKQHYSRYTLEVASQTCGTPTDAIQKVWAEIAETSAPGRVMTILYALGWTQHSIGAQIIRCGAMVQLLLGNIGLPGGGMNALRGHSNIQGLTDLGLLSIQLPGYLTIGGDGEQDYNAFIARRASKPLRPGQMSYWQNYGKFHVSLMKAWYGDKATKDNDWCYHWLPKVDVTGAGYDVLRYFDMMGKGQVNGYVCQGFNPIAAFPNKGKILRGLSKLKWLVIMDPLATETSEFWRNHGDHNDVNTAEIQTEVFRLPTTCFAEEDGSLVNSSRWLQWHYKGAEAPGEGRSDIAIMSELFLKLREAYAKEGGAFPDPILGLSWPYAKPEEPAPEELAKEYNGYAVTDVLDAKGAVSAKAGQQLAGFGQLMDDGSTASGCWIFCGAWTEQGNQMARRDNSDPFHMGQTLGWAWSWPNNRRILYNRASSDLQGKPWDPSKKLVWWNDKAQKWGGTDVPDFKIDAKPADGMSPFIMNPEGVARFFALDKMAEGPFPEHYEPFETPIGVNPLHPNNRKALNSPAARVLKDDWADFGDRKDFPYAATTYRLTEHFHYWSKHCRLNAIIQPEQFVEIGEVLAKQKGIAAGDLVRVTSKRGHIVCKAVVTKRIRPLQVNGETVHHVGIPIHWGFSGVARMGYLANTLTPFVGDGNTQTPEFKSFLVNVEKA</sequence>
<accession>A0A2Z5AES3</accession>
<dbReference type="Gene3D" id="3.40.50.740">
    <property type="match status" value="1"/>
</dbReference>
<reference evidence="14 15" key="1">
    <citation type="submission" date="2017-06" db="EMBL/GenBank/DDBJ databases">
        <title>Evolution towards high GC content and high-temperature stress adaptation in endophytic Pseudomonas oryzihabitans impacted its plant-growth promoting traits.</title>
        <authorList>
            <person name="Nascimento F.X."/>
        </authorList>
    </citation>
    <scope>NUCLEOTIDE SEQUENCE [LARGE SCALE GENOMIC DNA]</scope>
    <source>
        <strain evidence="14 15">MS8</strain>
    </source>
</reference>
<dbReference type="Pfam" id="PF00384">
    <property type="entry name" value="Molybdopterin"/>
    <property type="match status" value="1"/>
</dbReference>
<dbReference type="InterPro" id="IPR006656">
    <property type="entry name" value="Mopterin_OxRdtase"/>
</dbReference>
<evidence type="ECO:0000256" key="11">
    <source>
        <dbReference type="ARBA" id="ARBA00023014"/>
    </source>
</evidence>
<keyword evidence="5" id="KW-0479">Metal-binding</keyword>
<dbReference type="Pfam" id="PF01568">
    <property type="entry name" value="Molydop_binding"/>
    <property type="match status" value="1"/>
</dbReference>
<evidence type="ECO:0000256" key="5">
    <source>
        <dbReference type="ARBA" id="ARBA00022723"/>
    </source>
</evidence>
<keyword evidence="8" id="KW-0712">Selenocysteine</keyword>
<evidence type="ECO:0000256" key="2">
    <source>
        <dbReference type="ARBA" id="ARBA00004418"/>
    </source>
</evidence>
<dbReference type="Proteomes" id="UP000250579">
    <property type="component" value="Chromosome"/>
</dbReference>
<evidence type="ECO:0000313" key="15">
    <source>
        <dbReference type="Proteomes" id="UP000250579"/>
    </source>
</evidence>
<dbReference type="NCBIfam" id="TIGR01553">
    <property type="entry name" value="formate-DH-alph"/>
    <property type="match status" value="1"/>
</dbReference>
<evidence type="ECO:0000259" key="12">
    <source>
        <dbReference type="Pfam" id="PF00384"/>
    </source>
</evidence>
<dbReference type="GO" id="GO:0009055">
    <property type="term" value="F:electron transfer activity"/>
    <property type="evidence" value="ECO:0007669"/>
    <property type="project" value="InterPro"/>
</dbReference>
<dbReference type="InterPro" id="IPR006657">
    <property type="entry name" value="MoPterin_dinucl-bd_dom"/>
</dbReference>
<dbReference type="Gene3D" id="2.40.40.20">
    <property type="match status" value="1"/>
</dbReference>
<evidence type="ECO:0000313" key="14">
    <source>
        <dbReference type="EMBL" id="AXA68362.1"/>
    </source>
</evidence>
<dbReference type="GO" id="GO:0008863">
    <property type="term" value="F:formate dehydrogenase (NAD+) activity"/>
    <property type="evidence" value="ECO:0007669"/>
    <property type="project" value="InterPro"/>
</dbReference>
<comment type="subcellular location">
    <subcellularLocation>
        <location evidence="2">Periplasm</location>
    </subcellularLocation>
</comment>
<dbReference type="InterPro" id="IPR006443">
    <property type="entry name" value="Formate-DH-alph_fdnG"/>
</dbReference>
<keyword evidence="9" id="KW-0560">Oxidoreductase</keyword>
<gene>
    <name evidence="14" type="primary">fdnG</name>
    <name evidence="14" type="ORF">CE139_21975</name>
</gene>
<organism evidence="14 15">
    <name type="scientific">Pseudomonas oryzihabitans</name>
    <dbReference type="NCBI Taxonomy" id="47885"/>
    <lineage>
        <taxon>Bacteria</taxon>
        <taxon>Pseudomonadati</taxon>
        <taxon>Pseudomonadota</taxon>
        <taxon>Gammaproteobacteria</taxon>
        <taxon>Pseudomonadales</taxon>
        <taxon>Pseudomonadaceae</taxon>
        <taxon>Pseudomonas</taxon>
    </lineage>
</organism>
<dbReference type="CDD" id="cd02792">
    <property type="entry name" value="MopB_CT_Formate-Dh-Na-like"/>
    <property type="match status" value="1"/>
</dbReference>
<dbReference type="EMBL" id="CP022198">
    <property type="protein sequence ID" value="AXA68362.1"/>
    <property type="molecule type" value="Genomic_DNA"/>
</dbReference>
<dbReference type="Gene3D" id="3.40.228.10">
    <property type="entry name" value="Dimethylsulfoxide Reductase, domain 2"/>
    <property type="match status" value="2"/>
</dbReference>
<dbReference type="FunFam" id="2.40.40.20:FF:000017">
    <property type="entry name" value="Formate dehydrogenase, alpha subunit"/>
    <property type="match status" value="1"/>
</dbReference>
<dbReference type="PANTHER" id="PTHR43598:SF1">
    <property type="entry name" value="FORMATE DEHYDROGENASE-O MAJOR SUBUNIT"/>
    <property type="match status" value="1"/>
</dbReference>
<feature type="domain" description="Molybdopterin dinucleotide-binding" evidence="13">
    <location>
        <begin position="702"/>
        <end position="818"/>
    </location>
</feature>